<comment type="caution">
    <text evidence="1">The sequence shown here is derived from an EMBL/GenBank/DDBJ whole genome shotgun (WGS) entry which is preliminary data.</text>
</comment>
<dbReference type="Proteomes" id="UP000886667">
    <property type="component" value="Unassembled WGS sequence"/>
</dbReference>
<evidence type="ECO:0000313" key="2">
    <source>
        <dbReference type="Proteomes" id="UP000886667"/>
    </source>
</evidence>
<accession>A0A9E4KB35</accession>
<evidence type="ECO:0000313" key="1">
    <source>
        <dbReference type="EMBL" id="MCG7945823.1"/>
    </source>
</evidence>
<protein>
    <submittedName>
        <fullName evidence="1">Uncharacterized protein</fullName>
    </submittedName>
</protein>
<proteinExistence type="predicted"/>
<name>A0A9E4KB35_9GAMM</name>
<gene>
    <name evidence="1" type="ORF">JAZ07_05680</name>
</gene>
<dbReference type="AlphaFoldDB" id="A0A9E4KB35"/>
<sequence>MGDYYQFNRMVVVMFTKQDFATAAIDAVDAFNQGKVTEAMEAHRRMDEMLMSEYNRQIAKLPPIPEVFRKQAG</sequence>
<dbReference type="EMBL" id="JAEPCM010000186">
    <property type="protein sequence ID" value="MCG7945823.1"/>
    <property type="molecule type" value="Genomic_DNA"/>
</dbReference>
<reference evidence="1" key="1">
    <citation type="journal article" date="2021" name="Proc. Natl. Acad. Sci. U.S.A.">
        <title>Global biogeography of chemosynthetic symbionts reveals both localized and globally distributed symbiont groups. .</title>
        <authorList>
            <person name="Osvatic J.T."/>
            <person name="Wilkins L.G.E."/>
            <person name="Leibrecht L."/>
            <person name="Leray M."/>
            <person name="Zauner S."/>
            <person name="Polzin J."/>
            <person name="Camacho Y."/>
            <person name="Gros O."/>
            <person name="van Gils J.A."/>
            <person name="Eisen J.A."/>
            <person name="Petersen J.M."/>
            <person name="Yuen B."/>
        </authorList>
    </citation>
    <scope>NUCLEOTIDE SEQUENCE</scope>
    <source>
        <strain evidence="1">MAGclacostrist064TRANS</strain>
    </source>
</reference>
<organism evidence="1 2">
    <name type="scientific">Candidatus Thiodiazotropha taylori</name>
    <dbReference type="NCBI Taxonomy" id="2792791"/>
    <lineage>
        <taxon>Bacteria</taxon>
        <taxon>Pseudomonadati</taxon>
        <taxon>Pseudomonadota</taxon>
        <taxon>Gammaproteobacteria</taxon>
        <taxon>Chromatiales</taxon>
        <taxon>Sedimenticolaceae</taxon>
        <taxon>Candidatus Thiodiazotropha</taxon>
    </lineage>
</organism>